<feature type="non-terminal residue" evidence="2">
    <location>
        <position position="20"/>
    </location>
</feature>
<proteinExistence type="predicted"/>
<protein>
    <submittedName>
        <fullName evidence="2">Uncharacterized protein</fullName>
    </submittedName>
</protein>
<sequence length="20" mass="2387">MKSTRDMRRDHLKNGDLLAE</sequence>
<evidence type="ECO:0000256" key="1">
    <source>
        <dbReference type="SAM" id="MobiDB-lite"/>
    </source>
</evidence>
<evidence type="ECO:0000313" key="2">
    <source>
        <dbReference type="EMBL" id="CAA9372871.1"/>
    </source>
</evidence>
<organism evidence="2">
    <name type="scientific">uncultured Phycisphaerae bacterium</name>
    <dbReference type="NCBI Taxonomy" id="904963"/>
    <lineage>
        <taxon>Bacteria</taxon>
        <taxon>Pseudomonadati</taxon>
        <taxon>Planctomycetota</taxon>
        <taxon>Phycisphaerae</taxon>
        <taxon>environmental samples</taxon>
    </lineage>
</organism>
<feature type="compositionally biased region" description="Basic and acidic residues" evidence="1">
    <location>
        <begin position="1"/>
        <end position="14"/>
    </location>
</feature>
<accession>A0A6J4N0K7</accession>
<dbReference type="EMBL" id="CADCUQ010000019">
    <property type="protein sequence ID" value="CAA9372871.1"/>
    <property type="molecule type" value="Genomic_DNA"/>
</dbReference>
<feature type="region of interest" description="Disordered" evidence="1">
    <location>
        <begin position="1"/>
        <end position="20"/>
    </location>
</feature>
<gene>
    <name evidence="2" type="ORF">AVDCRST_MAG64-81</name>
</gene>
<dbReference type="AlphaFoldDB" id="A0A6J4N0K7"/>
<reference evidence="2" key="1">
    <citation type="submission" date="2020-02" db="EMBL/GenBank/DDBJ databases">
        <authorList>
            <person name="Meier V. D."/>
        </authorList>
    </citation>
    <scope>NUCLEOTIDE SEQUENCE</scope>
    <source>
        <strain evidence="2">AVDCRST_MAG64</strain>
    </source>
</reference>
<name>A0A6J4N0K7_9BACT</name>